<name>A0A0D7WWQ4_9BACL</name>
<dbReference type="EMBL" id="JTHP01000053">
    <property type="protein sequence ID" value="KJD43616.1"/>
    <property type="molecule type" value="Genomic_DNA"/>
</dbReference>
<organism evidence="1 2">
    <name type="scientific">Paenibacillus terrae</name>
    <dbReference type="NCBI Taxonomy" id="159743"/>
    <lineage>
        <taxon>Bacteria</taxon>
        <taxon>Bacillati</taxon>
        <taxon>Bacillota</taxon>
        <taxon>Bacilli</taxon>
        <taxon>Bacillales</taxon>
        <taxon>Paenibacillaceae</taxon>
        <taxon>Paenibacillus</taxon>
    </lineage>
</organism>
<dbReference type="OrthoDB" id="2666434at2"/>
<dbReference type="PATRIC" id="fig|159743.3.peg.4836"/>
<dbReference type="PANTHER" id="PTHR40051:SF1">
    <property type="entry name" value="YOLD-LIKE FAMILY PROTEIN"/>
    <property type="match status" value="1"/>
</dbReference>
<comment type="caution">
    <text evidence="1">The sequence shown here is derived from an EMBL/GenBank/DDBJ whole genome shotgun (WGS) entry which is preliminary data.</text>
</comment>
<dbReference type="RefSeq" id="WP_044648092.1">
    <property type="nucleotide sequence ID" value="NZ_JTHP01000053.1"/>
</dbReference>
<gene>
    <name evidence="1" type="ORF">QD47_21740</name>
</gene>
<dbReference type="Pfam" id="PF08863">
    <property type="entry name" value="YolD"/>
    <property type="match status" value="1"/>
</dbReference>
<dbReference type="PANTHER" id="PTHR40051">
    <property type="entry name" value="IG HYPOTHETICAL 15966"/>
    <property type="match status" value="1"/>
</dbReference>
<sequence length="115" mass="13837">MENYPGLRNDGRKKWNSAFILPEHRKRIAEFYLSQNDIPQPYLSSDELEELNYAVHQYLEERCMIELAYYRQKAVHRIKGTLIECDLIKRILTLMDLNEGMNYFPMRDILSIEKH</sequence>
<keyword evidence="2" id="KW-1185">Reference proteome</keyword>
<proteinExistence type="predicted"/>
<dbReference type="InterPro" id="IPR014962">
    <property type="entry name" value="YolD"/>
</dbReference>
<dbReference type="AlphaFoldDB" id="A0A0D7WWQ4"/>
<protein>
    <recommendedName>
        <fullName evidence="3">YolD-like family protein</fullName>
    </recommendedName>
</protein>
<dbReference type="Proteomes" id="UP000032534">
    <property type="component" value="Unassembled WGS sequence"/>
</dbReference>
<evidence type="ECO:0000313" key="1">
    <source>
        <dbReference type="EMBL" id="KJD43616.1"/>
    </source>
</evidence>
<evidence type="ECO:0008006" key="3">
    <source>
        <dbReference type="Google" id="ProtNLM"/>
    </source>
</evidence>
<accession>A0A0D7WWQ4</accession>
<reference evidence="1 2" key="1">
    <citation type="submission" date="2014-11" db="EMBL/GenBank/DDBJ databases">
        <title>Draft Genome Sequences of Paenibacillus polymyxa NRRL B-30509 and Paenibacillus terrae NRRL B-30644, Strains from a Poultry Environment that Produce Tridecaptin A and Paenicidins.</title>
        <authorList>
            <person name="van Belkum M.J."/>
            <person name="Lohans C.T."/>
            <person name="Vederas J.C."/>
        </authorList>
    </citation>
    <scope>NUCLEOTIDE SEQUENCE [LARGE SCALE GENOMIC DNA]</scope>
    <source>
        <strain evidence="1 2">NRRL B-30644</strain>
    </source>
</reference>
<evidence type="ECO:0000313" key="2">
    <source>
        <dbReference type="Proteomes" id="UP000032534"/>
    </source>
</evidence>